<dbReference type="Proteomes" id="UP000838756">
    <property type="component" value="Unassembled WGS sequence"/>
</dbReference>
<protein>
    <submittedName>
        <fullName evidence="2">Jg8942 protein</fullName>
    </submittedName>
</protein>
<organism evidence="2 3">
    <name type="scientific">Pararge aegeria aegeria</name>
    <dbReference type="NCBI Taxonomy" id="348720"/>
    <lineage>
        <taxon>Eukaryota</taxon>
        <taxon>Metazoa</taxon>
        <taxon>Ecdysozoa</taxon>
        <taxon>Arthropoda</taxon>
        <taxon>Hexapoda</taxon>
        <taxon>Insecta</taxon>
        <taxon>Pterygota</taxon>
        <taxon>Neoptera</taxon>
        <taxon>Endopterygota</taxon>
        <taxon>Lepidoptera</taxon>
        <taxon>Glossata</taxon>
        <taxon>Ditrysia</taxon>
        <taxon>Papilionoidea</taxon>
        <taxon>Nymphalidae</taxon>
        <taxon>Satyrinae</taxon>
        <taxon>Satyrini</taxon>
        <taxon>Parargina</taxon>
        <taxon>Pararge</taxon>
    </lineage>
</organism>
<dbReference type="AlphaFoldDB" id="A0A8S4REV6"/>
<evidence type="ECO:0000256" key="1">
    <source>
        <dbReference type="SAM" id="MobiDB-lite"/>
    </source>
</evidence>
<evidence type="ECO:0000313" key="3">
    <source>
        <dbReference type="Proteomes" id="UP000838756"/>
    </source>
</evidence>
<feature type="region of interest" description="Disordered" evidence="1">
    <location>
        <begin position="94"/>
        <end position="122"/>
    </location>
</feature>
<dbReference type="OrthoDB" id="7455301at2759"/>
<comment type="caution">
    <text evidence="2">The sequence shown here is derived from an EMBL/GenBank/DDBJ whole genome shotgun (WGS) entry which is preliminary data.</text>
</comment>
<sequence>MRGGWSEKFVWKKHLSEVIRVRCLELLGTSVQLEEECKIADICRHDQVPICGIDSCGEMRTFIDTCDMHEFNCDSKKAPRANVRLGLKEMEWRPRTGKRSVGRSPTRWTDDTKRRVQQGAAGPKRHKIGVFAAVDCPLDGIITIMMTARGKILSA</sequence>
<name>A0A8S4REV6_9NEOP</name>
<reference evidence="2" key="1">
    <citation type="submission" date="2022-03" db="EMBL/GenBank/DDBJ databases">
        <authorList>
            <person name="Lindestad O."/>
        </authorList>
    </citation>
    <scope>NUCLEOTIDE SEQUENCE</scope>
</reference>
<proteinExistence type="predicted"/>
<dbReference type="EMBL" id="CAKXAJ010025125">
    <property type="protein sequence ID" value="CAH2235476.1"/>
    <property type="molecule type" value="Genomic_DNA"/>
</dbReference>
<evidence type="ECO:0000313" key="2">
    <source>
        <dbReference type="EMBL" id="CAH2235476.1"/>
    </source>
</evidence>
<keyword evidence="3" id="KW-1185">Reference proteome</keyword>
<accession>A0A8S4REV6</accession>
<gene>
    <name evidence="2" type="primary">jg8942</name>
    <name evidence="2" type="ORF">PAEG_LOCUS13120</name>
</gene>